<comment type="caution">
    <text evidence="2">The sequence shown here is derived from an EMBL/GenBank/DDBJ whole genome shotgun (WGS) entry which is preliminary data.</text>
</comment>
<proteinExistence type="predicted"/>
<evidence type="ECO:0000313" key="2">
    <source>
        <dbReference type="EMBL" id="RCS24991.1"/>
    </source>
</evidence>
<keyword evidence="1" id="KW-0812">Transmembrane</keyword>
<keyword evidence="1" id="KW-0472">Membrane</keyword>
<feature type="transmembrane region" description="Helical" evidence="1">
    <location>
        <begin position="82"/>
        <end position="103"/>
    </location>
</feature>
<gene>
    <name evidence="2" type="ORF">DUT91_05995</name>
</gene>
<reference evidence="2 3" key="1">
    <citation type="submission" date="2018-07" db="EMBL/GenBank/DDBJ databases">
        <title>The draft genome of Phyllobacterium salinisoli.</title>
        <authorList>
            <person name="Liu L."/>
            <person name="Li L."/>
            <person name="Zhang X."/>
            <person name="Liang L."/>
        </authorList>
    </citation>
    <scope>NUCLEOTIDE SEQUENCE [LARGE SCALE GENOMIC DNA]</scope>
    <source>
        <strain evidence="2 3">LLAN61</strain>
    </source>
</reference>
<dbReference type="OrthoDB" id="9803673at2"/>
<keyword evidence="3" id="KW-1185">Reference proteome</keyword>
<keyword evidence="1" id="KW-1133">Transmembrane helix</keyword>
<feature type="transmembrane region" description="Helical" evidence="1">
    <location>
        <begin position="178"/>
        <end position="197"/>
    </location>
</feature>
<dbReference type="Proteomes" id="UP000253420">
    <property type="component" value="Unassembled WGS sequence"/>
</dbReference>
<evidence type="ECO:0000313" key="3">
    <source>
        <dbReference type="Proteomes" id="UP000253420"/>
    </source>
</evidence>
<organism evidence="2 3">
    <name type="scientific">Phyllobacterium salinisoli</name>
    <dbReference type="NCBI Taxonomy" id="1899321"/>
    <lineage>
        <taxon>Bacteria</taxon>
        <taxon>Pseudomonadati</taxon>
        <taxon>Pseudomonadota</taxon>
        <taxon>Alphaproteobacteria</taxon>
        <taxon>Hyphomicrobiales</taxon>
        <taxon>Phyllobacteriaceae</taxon>
        <taxon>Phyllobacterium</taxon>
    </lineage>
</organism>
<feature type="transmembrane region" description="Helical" evidence="1">
    <location>
        <begin position="48"/>
        <end position="70"/>
    </location>
</feature>
<dbReference type="EMBL" id="QOZG01000002">
    <property type="protein sequence ID" value="RCS24991.1"/>
    <property type="molecule type" value="Genomic_DNA"/>
</dbReference>
<feature type="transmembrane region" description="Helical" evidence="1">
    <location>
        <begin position="20"/>
        <end position="41"/>
    </location>
</feature>
<protein>
    <submittedName>
        <fullName evidence="2">Uncharacterized protein</fullName>
    </submittedName>
</protein>
<feature type="transmembrane region" description="Helical" evidence="1">
    <location>
        <begin position="154"/>
        <end position="171"/>
    </location>
</feature>
<evidence type="ECO:0000256" key="1">
    <source>
        <dbReference type="SAM" id="Phobius"/>
    </source>
</evidence>
<accession>A0A368K6Y1</accession>
<name>A0A368K6Y1_9HYPH</name>
<dbReference type="RefSeq" id="WP_114439437.1">
    <property type="nucleotide sequence ID" value="NZ_QOZG01000002.1"/>
</dbReference>
<feature type="transmembrane region" description="Helical" evidence="1">
    <location>
        <begin position="123"/>
        <end position="142"/>
    </location>
</feature>
<sequence length="200" mass="23466">MEIHSAIHGTVSEIFVHIRIIIGIILGLCISRLLTGLARFVQHPAYEIIYSVHLAWVAFMLLAIVHFWWFEFYLQWISVWHFGIYLYVIFYASLYFFASTLLFPDHMQEYSGYRDYFMSRRNWFFSIMILIYIADIGDTLLKGQDHFDAHGIEYPIRAAVFILACLVAMLTTSQRFHVIFVALAIIDEIVFIVRDYSTLG</sequence>
<dbReference type="AlphaFoldDB" id="A0A368K6Y1"/>